<keyword evidence="3" id="KW-1185">Reference proteome</keyword>
<dbReference type="EMBL" id="BAAAZU010000003">
    <property type="protein sequence ID" value="GAA3916965.1"/>
    <property type="molecule type" value="Genomic_DNA"/>
</dbReference>
<dbReference type="InterPro" id="IPR002818">
    <property type="entry name" value="DJ-1/PfpI"/>
</dbReference>
<evidence type="ECO:0000259" key="1">
    <source>
        <dbReference type="Pfam" id="PF01965"/>
    </source>
</evidence>
<evidence type="ECO:0000313" key="3">
    <source>
        <dbReference type="Proteomes" id="UP001501727"/>
    </source>
</evidence>
<proteinExistence type="predicted"/>
<organism evidence="2 3">
    <name type="scientific">Luteimonas lutimaris</name>
    <dbReference type="NCBI Taxonomy" id="698645"/>
    <lineage>
        <taxon>Bacteria</taxon>
        <taxon>Pseudomonadati</taxon>
        <taxon>Pseudomonadota</taxon>
        <taxon>Gammaproteobacteria</taxon>
        <taxon>Lysobacterales</taxon>
        <taxon>Lysobacteraceae</taxon>
        <taxon>Luteimonas</taxon>
    </lineage>
</organism>
<dbReference type="Proteomes" id="UP001501727">
    <property type="component" value="Unassembled WGS sequence"/>
</dbReference>
<dbReference type="InterPro" id="IPR029062">
    <property type="entry name" value="Class_I_gatase-like"/>
</dbReference>
<feature type="domain" description="DJ-1/PfpI" evidence="1">
    <location>
        <begin position="3"/>
        <end position="166"/>
    </location>
</feature>
<protein>
    <submittedName>
        <fullName evidence="2">Type 1 glutamine amidotransferase family protein</fullName>
    </submittedName>
</protein>
<dbReference type="PANTHER" id="PTHR48094">
    <property type="entry name" value="PROTEIN/NUCLEIC ACID DEGLYCASE DJ-1-RELATED"/>
    <property type="match status" value="1"/>
</dbReference>
<gene>
    <name evidence="2" type="ORF">GCM10022229_07800</name>
</gene>
<keyword evidence="2" id="KW-0315">Glutamine amidotransferase</keyword>
<comment type="caution">
    <text evidence="2">The sequence shown here is derived from an EMBL/GenBank/DDBJ whole genome shotgun (WGS) entry which is preliminary data.</text>
</comment>
<dbReference type="SUPFAM" id="SSF52317">
    <property type="entry name" value="Class I glutamine amidotransferase-like"/>
    <property type="match status" value="1"/>
</dbReference>
<dbReference type="PANTHER" id="PTHR48094:SF19">
    <property type="entry name" value="DJ-1_PFPI DOMAIN-CONTAINING PROTEIN"/>
    <property type="match status" value="1"/>
</dbReference>
<evidence type="ECO:0000313" key="2">
    <source>
        <dbReference type="EMBL" id="GAA3916965.1"/>
    </source>
</evidence>
<accession>A0ABP7M7I9</accession>
<dbReference type="Gene3D" id="3.40.50.880">
    <property type="match status" value="1"/>
</dbReference>
<sequence length="191" mass="19914">MATITVVMIDGVADWEIGVVLPAAREWFSDQIQIASIDGAPLTSIGGLRIHPQAALADLDPLAGDLWLLPGSDRWRDGEIPALSRALRARVEAGLPLAAICGATVALGHAGLLDARPHTSNSLAFLRDNTPGYAGASHYRDAKVVAEGGLVTAPGTSPVGFACECLRVLHPEQGESIAQVRAMFAGEFEAG</sequence>
<name>A0ABP7M7I9_9GAMM</name>
<dbReference type="RefSeq" id="WP_344758614.1">
    <property type="nucleotide sequence ID" value="NZ_BAAAZU010000003.1"/>
</dbReference>
<reference evidence="3" key="1">
    <citation type="journal article" date="2019" name="Int. J. Syst. Evol. Microbiol.">
        <title>The Global Catalogue of Microorganisms (GCM) 10K type strain sequencing project: providing services to taxonomists for standard genome sequencing and annotation.</title>
        <authorList>
            <consortium name="The Broad Institute Genomics Platform"/>
            <consortium name="The Broad Institute Genome Sequencing Center for Infectious Disease"/>
            <person name="Wu L."/>
            <person name="Ma J."/>
        </authorList>
    </citation>
    <scope>NUCLEOTIDE SEQUENCE [LARGE SCALE GENOMIC DNA]</scope>
    <source>
        <strain evidence="3">JCM 16916</strain>
    </source>
</reference>
<dbReference type="InterPro" id="IPR050325">
    <property type="entry name" value="Prot/Nucl_acid_deglycase"/>
</dbReference>
<dbReference type="Pfam" id="PF01965">
    <property type="entry name" value="DJ-1_PfpI"/>
    <property type="match status" value="1"/>
</dbReference>